<dbReference type="Gene3D" id="3.30.420.10">
    <property type="entry name" value="Ribonuclease H-like superfamily/Ribonuclease H"/>
    <property type="match status" value="1"/>
</dbReference>
<dbReference type="Pfam" id="PF25597">
    <property type="entry name" value="SH3_retrovirus"/>
    <property type="match status" value="1"/>
</dbReference>
<comment type="caution">
    <text evidence="3">The sequence shown here is derived from an EMBL/GenBank/DDBJ whole genome shotgun (WGS) entry which is preliminary data.</text>
</comment>
<dbReference type="GO" id="GO:0006508">
    <property type="term" value="P:proteolysis"/>
    <property type="evidence" value="ECO:0007669"/>
    <property type="project" value="UniProtKB-KW"/>
</dbReference>
<evidence type="ECO:0000256" key="1">
    <source>
        <dbReference type="ARBA" id="ARBA00022670"/>
    </source>
</evidence>
<dbReference type="PROSITE" id="PS50994">
    <property type="entry name" value="INTEGRASE"/>
    <property type="match status" value="1"/>
</dbReference>
<dbReference type="InterPro" id="IPR054722">
    <property type="entry name" value="PolX-like_BBD"/>
</dbReference>
<dbReference type="InterPro" id="IPR012337">
    <property type="entry name" value="RNaseH-like_sf"/>
</dbReference>
<dbReference type="Proteomes" id="UP000235145">
    <property type="component" value="Unassembled WGS sequence"/>
</dbReference>
<gene>
    <name evidence="3" type="ORF">LSAT_V11C400213360</name>
</gene>
<dbReference type="InterPro" id="IPR001584">
    <property type="entry name" value="Integrase_cat-core"/>
</dbReference>
<dbReference type="Pfam" id="PF22936">
    <property type="entry name" value="Pol_BBD"/>
    <property type="match status" value="1"/>
</dbReference>
<protein>
    <recommendedName>
        <fullName evidence="2">Integrase catalytic domain-containing protein</fullName>
    </recommendedName>
</protein>
<keyword evidence="1" id="KW-0645">Protease</keyword>
<evidence type="ECO:0000313" key="3">
    <source>
        <dbReference type="EMBL" id="KAJ0211198.1"/>
    </source>
</evidence>
<evidence type="ECO:0000313" key="4">
    <source>
        <dbReference type="Proteomes" id="UP000235145"/>
    </source>
</evidence>
<sequence length="341" mass="37866">MDTGASSHMNFNQGNMFSLSPCNSKSIMVGNGAIIPVSHIGQTYLPYSEDKFLLKNVLVSNKIIKNLVSVRKFTTDNWVSVSFDPFGFSVKDLNTDAVIQRCDSVGDLYPCTPSSIPMVSAIAFTTVSLPTWHHHLGHPGSSCDNSRKFNNHLLLTYLQSNGIAIRFSCPYTSHQNGKVKRSIRSINNIIRTLLFQASLASSFCTEALLTVVHTLNMLPTTTLSFKTPFEVLFGFFPKYDHLRVFGCLCYPNTPSTSPHKLSPRSTACIYLGPAPDHKGYKCLDLITQRIIISRHVIFDEDHFPYSGFHPSPSEADYNHFIPDDDPPSTLPLSVTTHSTGQ</sequence>
<dbReference type="InterPro" id="IPR036397">
    <property type="entry name" value="RNaseH_sf"/>
</dbReference>
<accession>A0A9R1VSI5</accession>
<evidence type="ECO:0000259" key="2">
    <source>
        <dbReference type="PROSITE" id="PS50994"/>
    </source>
</evidence>
<dbReference type="SUPFAM" id="SSF53098">
    <property type="entry name" value="Ribonuclease H-like"/>
    <property type="match status" value="1"/>
</dbReference>
<dbReference type="AlphaFoldDB" id="A0A9R1VSI5"/>
<proteinExistence type="predicted"/>
<dbReference type="InterPro" id="IPR057670">
    <property type="entry name" value="SH3_retrovirus"/>
</dbReference>
<dbReference type="GO" id="GO:0008233">
    <property type="term" value="F:peptidase activity"/>
    <property type="evidence" value="ECO:0007669"/>
    <property type="project" value="UniProtKB-KW"/>
</dbReference>
<dbReference type="EMBL" id="NBSK02000004">
    <property type="protein sequence ID" value="KAJ0211198.1"/>
    <property type="molecule type" value="Genomic_DNA"/>
</dbReference>
<keyword evidence="4" id="KW-1185">Reference proteome</keyword>
<dbReference type="PANTHER" id="PTHR42648:SF26">
    <property type="entry name" value="INTEGRASE CATALYTIC DOMAIN-CONTAINING PROTEIN"/>
    <property type="match status" value="1"/>
</dbReference>
<keyword evidence="1" id="KW-0378">Hydrolase</keyword>
<dbReference type="GO" id="GO:0015074">
    <property type="term" value="P:DNA integration"/>
    <property type="evidence" value="ECO:0007669"/>
    <property type="project" value="InterPro"/>
</dbReference>
<name>A0A9R1VSI5_LACSA</name>
<reference evidence="3 4" key="1">
    <citation type="journal article" date="2017" name="Nat. Commun.">
        <title>Genome assembly with in vitro proximity ligation data and whole-genome triplication in lettuce.</title>
        <authorList>
            <person name="Reyes-Chin-Wo S."/>
            <person name="Wang Z."/>
            <person name="Yang X."/>
            <person name="Kozik A."/>
            <person name="Arikit S."/>
            <person name="Song C."/>
            <person name="Xia L."/>
            <person name="Froenicke L."/>
            <person name="Lavelle D.O."/>
            <person name="Truco M.J."/>
            <person name="Xia R."/>
            <person name="Zhu S."/>
            <person name="Xu C."/>
            <person name="Xu H."/>
            <person name="Xu X."/>
            <person name="Cox K."/>
            <person name="Korf I."/>
            <person name="Meyers B.C."/>
            <person name="Michelmore R.W."/>
        </authorList>
    </citation>
    <scope>NUCLEOTIDE SEQUENCE [LARGE SCALE GENOMIC DNA]</scope>
    <source>
        <strain evidence="4">cv. Salinas</strain>
        <tissue evidence="3">Seedlings</tissue>
    </source>
</reference>
<dbReference type="InterPro" id="IPR039537">
    <property type="entry name" value="Retrotran_Ty1/copia-like"/>
</dbReference>
<dbReference type="PANTHER" id="PTHR42648">
    <property type="entry name" value="TRANSPOSASE, PUTATIVE-RELATED"/>
    <property type="match status" value="1"/>
</dbReference>
<dbReference type="GO" id="GO:0003676">
    <property type="term" value="F:nucleic acid binding"/>
    <property type="evidence" value="ECO:0007669"/>
    <property type="project" value="InterPro"/>
</dbReference>
<feature type="domain" description="Integrase catalytic" evidence="2">
    <location>
        <begin position="144"/>
        <end position="236"/>
    </location>
</feature>
<organism evidence="3 4">
    <name type="scientific">Lactuca sativa</name>
    <name type="common">Garden lettuce</name>
    <dbReference type="NCBI Taxonomy" id="4236"/>
    <lineage>
        <taxon>Eukaryota</taxon>
        <taxon>Viridiplantae</taxon>
        <taxon>Streptophyta</taxon>
        <taxon>Embryophyta</taxon>
        <taxon>Tracheophyta</taxon>
        <taxon>Spermatophyta</taxon>
        <taxon>Magnoliopsida</taxon>
        <taxon>eudicotyledons</taxon>
        <taxon>Gunneridae</taxon>
        <taxon>Pentapetalae</taxon>
        <taxon>asterids</taxon>
        <taxon>campanulids</taxon>
        <taxon>Asterales</taxon>
        <taxon>Asteraceae</taxon>
        <taxon>Cichorioideae</taxon>
        <taxon>Cichorieae</taxon>
        <taxon>Lactucinae</taxon>
        <taxon>Lactuca</taxon>
    </lineage>
</organism>